<keyword evidence="2" id="KW-1185">Reference proteome</keyword>
<dbReference type="Pfam" id="PF00300">
    <property type="entry name" value="His_Phos_1"/>
    <property type="match status" value="1"/>
</dbReference>
<dbReference type="InterPro" id="IPR029033">
    <property type="entry name" value="His_PPase_superfam"/>
</dbReference>
<dbReference type="EMBL" id="MUYU01000009">
    <property type="protein sequence ID" value="OOS24680.1"/>
    <property type="molecule type" value="Genomic_DNA"/>
</dbReference>
<dbReference type="RefSeq" id="WP_078253849.1">
    <property type="nucleotide sequence ID" value="NZ_MUYU01000009.1"/>
</dbReference>
<dbReference type="CDD" id="cd07067">
    <property type="entry name" value="HP_PGM_like"/>
    <property type="match status" value="1"/>
</dbReference>
<sequence length="164" mass="17589">MKLIFVRHGQAAPYCDDDAGRDLTDFGRMQAGQSADAMVAEHQLDLIIASPYNRADQTAKILAKTVADAGQSPAFVTLSSITPDDDPAIGLNDIDRIIQDKFGEQTDDKCIAIVCHMPIVAYLVAKLDGLSPASFELAEYRVLSTPVIADGLAHCVASFVPDQP</sequence>
<dbReference type="OrthoDB" id="92610at2"/>
<protein>
    <submittedName>
        <fullName evidence="1">Histidine phosphatase family protein</fullName>
    </submittedName>
</protein>
<accession>A0A1T0CQQ7</accession>
<organism evidence="1 2">
    <name type="scientific">Moraxella pluranimalium</name>
    <dbReference type="NCBI Taxonomy" id="470453"/>
    <lineage>
        <taxon>Bacteria</taxon>
        <taxon>Pseudomonadati</taxon>
        <taxon>Pseudomonadota</taxon>
        <taxon>Gammaproteobacteria</taxon>
        <taxon>Moraxellales</taxon>
        <taxon>Moraxellaceae</taxon>
        <taxon>Moraxella</taxon>
    </lineage>
</organism>
<gene>
    <name evidence="1" type="ORF">B0680_04445</name>
</gene>
<reference evidence="1 2" key="1">
    <citation type="submission" date="2017-02" db="EMBL/GenBank/DDBJ databases">
        <title>Draft genome sequence of Moraxella pluranimalium CCUG 54913T type strain.</title>
        <authorList>
            <person name="Salva-Serra F."/>
            <person name="Engstrom-Jakobsson H."/>
            <person name="Thorell K."/>
            <person name="Jaen-Luchoro D."/>
            <person name="Gonzales-Siles L."/>
            <person name="Karlsson R."/>
            <person name="Yazdan S."/>
            <person name="Boulund F."/>
            <person name="Johnning A."/>
            <person name="Engstrand L."/>
            <person name="Kristiansson E."/>
            <person name="Moore E."/>
        </authorList>
    </citation>
    <scope>NUCLEOTIDE SEQUENCE [LARGE SCALE GENOMIC DNA]</scope>
    <source>
        <strain evidence="1 2">CCUG 54913</strain>
    </source>
</reference>
<dbReference type="AlphaFoldDB" id="A0A1T0CQQ7"/>
<dbReference type="Proteomes" id="UP000189800">
    <property type="component" value="Unassembled WGS sequence"/>
</dbReference>
<proteinExistence type="predicted"/>
<comment type="caution">
    <text evidence="1">The sequence shown here is derived from an EMBL/GenBank/DDBJ whole genome shotgun (WGS) entry which is preliminary data.</text>
</comment>
<dbReference type="STRING" id="470453.B0680_04445"/>
<name>A0A1T0CQQ7_9GAMM</name>
<evidence type="ECO:0000313" key="1">
    <source>
        <dbReference type="EMBL" id="OOS24680.1"/>
    </source>
</evidence>
<dbReference type="SUPFAM" id="SSF53254">
    <property type="entry name" value="Phosphoglycerate mutase-like"/>
    <property type="match status" value="1"/>
</dbReference>
<dbReference type="Gene3D" id="3.40.50.1240">
    <property type="entry name" value="Phosphoglycerate mutase-like"/>
    <property type="match status" value="1"/>
</dbReference>
<dbReference type="InterPro" id="IPR013078">
    <property type="entry name" value="His_Pase_superF_clade-1"/>
</dbReference>
<evidence type="ECO:0000313" key="2">
    <source>
        <dbReference type="Proteomes" id="UP000189800"/>
    </source>
</evidence>